<sequence length="600" mass="68783">MKVMHAYYAEKLPILPPSLMPNPQEFFLPKEFSLPKKQGHDQSSSSASTQPQAFEIEESSRKTSLELQEEQIEGILNHLDKLSLDRIEHIKDKIGGRGQGRVIIQQDFDILEAELQQAHAQITKLQRKQIGSNHKIAFARFRISNLEQIIEEIQARHQAAIRQLVVDSVGTPLETQAAIMENANNANRNLEPREAHVARKCSYKEFMSYQPFSFKGSEGAIGLIRWFERTESVFSHSNCTKDCMVKFATDSEKLLEAFIEGLPRSIKGNVTASKPQTLEEAINIAQRLMDQVTNHTLVQVSSDHKRKFDDKRTFNYNNYRNNNNYRNTNTYNLYNNHQPQQNRRQEADKAYAATLAKNNRHYTNQYRKTNINTQGRAYLLRYKNAHQDLNVVTGMFLLNQHLARVLFDSGADKSFISLSFASMLKIPPITIMAFYDIKMADVTLVSTNTVIKGATLTLLNQPFKIDLMLIKLGSFDVAIGMDWLSKYHAKILCDEKVVHIPIDGETLIIQGDQSKTRLNLISYIKTKRYISRGCQIFMIQVMENKKSDEKRLEDIPVVKEFLDVFPEDLHGLPPIRQVEFQINLIPGTTHVARTPYRLAP</sequence>
<dbReference type="CDD" id="cd00303">
    <property type="entry name" value="retropepsin_like"/>
    <property type="match status" value="1"/>
</dbReference>
<keyword evidence="3" id="KW-0695">RNA-directed DNA polymerase</keyword>
<feature type="region of interest" description="Disordered" evidence="2">
    <location>
        <begin position="30"/>
        <end position="60"/>
    </location>
</feature>
<evidence type="ECO:0000256" key="2">
    <source>
        <dbReference type="SAM" id="MobiDB-lite"/>
    </source>
</evidence>
<keyword evidence="1" id="KW-0175">Coiled coil</keyword>
<comment type="caution">
    <text evidence="3">The sequence shown here is derived from an EMBL/GenBank/DDBJ whole genome shotgun (WGS) entry which is preliminary data.</text>
</comment>
<dbReference type="PANTHER" id="PTHR15503:SF45">
    <property type="entry name" value="RNA-DIRECTED DNA POLYMERASE HOMOLOG"/>
    <property type="match status" value="1"/>
</dbReference>
<gene>
    <name evidence="3" type="ORF">Tci_056389</name>
</gene>
<dbReference type="SUPFAM" id="SSF50630">
    <property type="entry name" value="Acid proteases"/>
    <property type="match status" value="1"/>
</dbReference>
<accession>A0A6L2NDU3</accession>
<reference evidence="3" key="1">
    <citation type="journal article" date="2019" name="Sci. Rep.">
        <title>Draft genome of Tanacetum cinerariifolium, the natural source of mosquito coil.</title>
        <authorList>
            <person name="Yamashiro T."/>
            <person name="Shiraishi A."/>
            <person name="Satake H."/>
            <person name="Nakayama K."/>
        </authorList>
    </citation>
    <scope>NUCLEOTIDE SEQUENCE</scope>
</reference>
<dbReference type="Pfam" id="PF08284">
    <property type="entry name" value="RVP_2"/>
    <property type="match status" value="1"/>
</dbReference>
<name>A0A6L2NDU3_TANCI</name>
<feature type="coiled-coil region" evidence="1">
    <location>
        <begin position="65"/>
        <end position="163"/>
    </location>
</feature>
<keyword evidence="3" id="KW-0548">Nucleotidyltransferase</keyword>
<evidence type="ECO:0000313" key="3">
    <source>
        <dbReference type="EMBL" id="GEU84411.1"/>
    </source>
</evidence>
<evidence type="ECO:0000256" key="1">
    <source>
        <dbReference type="SAM" id="Coils"/>
    </source>
</evidence>
<keyword evidence="3" id="KW-0808">Transferase</keyword>
<proteinExistence type="predicted"/>
<dbReference type="EMBL" id="BKCJ010008887">
    <property type="protein sequence ID" value="GEU84411.1"/>
    <property type="molecule type" value="Genomic_DNA"/>
</dbReference>
<dbReference type="InterPro" id="IPR021109">
    <property type="entry name" value="Peptidase_aspartic_dom_sf"/>
</dbReference>
<organism evidence="3">
    <name type="scientific">Tanacetum cinerariifolium</name>
    <name type="common">Dalmatian daisy</name>
    <name type="synonym">Chrysanthemum cinerariifolium</name>
    <dbReference type="NCBI Taxonomy" id="118510"/>
    <lineage>
        <taxon>Eukaryota</taxon>
        <taxon>Viridiplantae</taxon>
        <taxon>Streptophyta</taxon>
        <taxon>Embryophyta</taxon>
        <taxon>Tracheophyta</taxon>
        <taxon>Spermatophyta</taxon>
        <taxon>Magnoliopsida</taxon>
        <taxon>eudicotyledons</taxon>
        <taxon>Gunneridae</taxon>
        <taxon>Pentapetalae</taxon>
        <taxon>asterids</taxon>
        <taxon>campanulids</taxon>
        <taxon>Asterales</taxon>
        <taxon>Asteraceae</taxon>
        <taxon>Asteroideae</taxon>
        <taxon>Anthemideae</taxon>
        <taxon>Anthemidinae</taxon>
        <taxon>Tanacetum</taxon>
    </lineage>
</organism>
<dbReference type="AlphaFoldDB" id="A0A6L2NDU3"/>
<dbReference type="Gene3D" id="2.40.70.10">
    <property type="entry name" value="Acid Proteases"/>
    <property type="match status" value="1"/>
</dbReference>
<protein>
    <submittedName>
        <fullName evidence="3">Reverse transcriptase domain-containing protein</fullName>
    </submittedName>
</protein>
<dbReference type="GO" id="GO:0003964">
    <property type="term" value="F:RNA-directed DNA polymerase activity"/>
    <property type="evidence" value="ECO:0007669"/>
    <property type="project" value="UniProtKB-KW"/>
</dbReference>
<dbReference type="PANTHER" id="PTHR15503">
    <property type="entry name" value="LDOC1 RELATED"/>
    <property type="match status" value="1"/>
</dbReference>
<dbReference type="InterPro" id="IPR032567">
    <property type="entry name" value="RTL1-rel"/>
</dbReference>